<proteinExistence type="predicted"/>
<gene>
    <name evidence="2" type="ORF">AVDCRST_MAG86-3123</name>
</gene>
<reference evidence="2" key="1">
    <citation type="submission" date="2020-02" db="EMBL/GenBank/DDBJ databases">
        <authorList>
            <person name="Meier V. D."/>
        </authorList>
    </citation>
    <scope>NUCLEOTIDE SEQUENCE</scope>
    <source>
        <strain evidence="2">AVDCRST_MAG86</strain>
    </source>
</reference>
<dbReference type="Pfam" id="PF05437">
    <property type="entry name" value="AzlD"/>
    <property type="match status" value="1"/>
</dbReference>
<organism evidence="2">
    <name type="scientific">uncultured Truepera sp</name>
    <dbReference type="NCBI Taxonomy" id="543023"/>
    <lineage>
        <taxon>Bacteria</taxon>
        <taxon>Thermotogati</taxon>
        <taxon>Deinococcota</taxon>
        <taxon>Deinococci</taxon>
        <taxon>Trueperales</taxon>
        <taxon>Trueperaceae</taxon>
        <taxon>Truepera</taxon>
        <taxon>environmental samples</taxon>
    </lineage>
</organism>
<accession>A0A6J4VRU7</accession>
<keyword evidence="1" id="KW-0812">Transmembrane</keyword>
<keyword evidence="1" id="KW-0472">Membrane</keyword>
<sequence>MTVLTIVLMALVTYLPRLAGLSLASFVLPPFWSRFLRFVPTAVFAALVVPALPSAGRPRCGSSQRVSRPLCSGGCGRCGSGCWWGWSCFGDCGHCRVRATFGTNR</sequence>
<protein>
    <submittedName>
        <fullName evidence="2">Uncharacterized protein</fullName>
    </submittedName>
</protein>
<feature type="transmembrane region" description="Helical" evidence="1">
    <location>
        <begin position="34"/>
        <end position="55"/>
    </location>
</feature>
<name>A0A6J4VRU7_9DEIN</name>
<keyword evidence="1" id="KW-1133">Transmembrane helix</keyword>
<dbReference type="EMBL" id="CADCWP010000284">
    <property type="protein sequence ID" value="CAA9583130.1"/>
    <property type="molecule type" value="Genomic_DNA"/>
</dbReference>
<evidence type="ECO:0000256" key="1">
    <source>
        <dbReference type="SAM" id="Phobius"/>
    </source>
</evidence>
<dbReference type="InterPro" id="IPR008407">
    <property type="entry name" value="Brnchd-chn_aa_trnsp_AzlD"/>
</dbReference>
<evidence type="ECO:0000313" key="2">
    <source>
        <dbReference type="EMBL" id="CAA9583130.1"/>
    </source>
</evidence>
<dbReference type="AlphaFoldDB" id="A0A6J4VRU7"/>